<dbReference type="AlphaFoldDB" id="A0A8T9BBJ4"/>
<keyword evidence="11" id="KW-1185">Reference proteome</keyword>
<feature type="region of interest" description="Disordered" evidence="7">
    <location>
        <begin position="21"/>
        <end position="41"/>
    </location>
</feature>
<evidence type="ECO:0000259" key="8">
    <source>
        <dbReference type="Pfam" id="PF00534"/>
    </source>
</evidence>
<comment type="similarity">
    <text evidence="1">Belongs to the glycosyltransferase group 1 family. Glycosyltransferase 4 subfamily.</text>
</comment>
<protein>
    <submittedName>
        <fullName evidence="10">Trehalose phosphorylase</fullName>
    </submittedName>
</protein>
<evidence type="ECO:0000259" key="9">
    <source>
        <dbReference type="Pfam" id="PF21269"/>
    </source>
</evidence>
<evidence type="ECO:0000256" key="4">
    <source>
        <dbReference type="ARBA" id="ARBA00022676"/>
    </source>
</evidence>
<evidence type="ECO:0000256" key="6">
    <source>
        <dbReference type="ARBA" id="ARBA00023277"/>
    </source>
</evidence>
<evidence type="ECO:0000256" key="5">
    <source>
        <dbReference type="ARBA" id="ARBA00022679"/>
    </source>
</evidence>
<comment type="subunit">
    <text evidence="2">Homodimer.</text>
</comment>
<dbReference type="CDD" id="cd03792">
    <property type="entry name" value="GT4_trehalose_phosphorylase"/>
    <property type="match status" value="1"/>
</dbReference>
<feature type="domain" description="Trehalose synthase N-terminal" evidence="9">
    <location>
        <begin position="284"/>
        <end position="449"/>
    </location>
</feature>
<dbReference type="EMBL" id="QGMF01000311">
    <property type="protein sequence ID" value="TVY16916.1"/>
    <property type="molecule type" value="Genomic_DNA"/>
</dbReference>
<name>A0A8T9BBJ4_9HELO</name>
<organism evidence="10 11">
    <name type="scientific">Lachnellula arida</name>
    <dbReference type="NCBI Taxonomy" id="1316785"/>
    <lineage>
        <taxon>Eukaryota</taxon>
        <taxon>Fungi</taxon>
        <taxon>Dikarya</taxon>
        <taxon>Ascomycota</taxon>
        <taxon>Pezizomycotina</taxon>
        <taxon>Leotiomycetes</taxon>
        <taxon>Helotiales</taxon>
        <taxon>Lachnaceae</taxon>
        <taxon>Lachnellula</taxon>
    </lineage>
</organism>
<proteinExistence type="inferred from homology"/>
<gene>
    <name evidence="10" type="primary">TP</name>
    <name evidence="10" type="ORF">LARI1_G004547</name>
</gene>
<evidence type="ECO:0000256" key="2">
    <source>
        <dbReference type="ARBA" id="ARBA00011738"/>
    </source>
</evidence>
<feature type="domain" description="Glycosyl transferase family 1" evidence="8">
    <location>
        <begin position="503"/>
        <end position="677"/>
    </location>
</feature>
<keyword evidence="4" id="KW-0328">Glycosyltransferase</keyword>
<sequence>MSAPNHPTLLQSIKDGISGVSLSDGGSNNSSGAQTPTRHTPKSLKPYVWAMIAFKKGHDFQRRSSKHHARRVSETVQSEGQFGAALTPLYAGISAAFSDHNTAVIAIAIHDPVYLLDFSVKTIELADGLEKDVDVIADYVVGELEKYEHENLSKFIGAGIPYDIMKHSPKLSSKLWLEIDTVPISIMPELDGPETELKDRSHWSEKCIDEQADSMARKCIMNFGPSLAPLSQVGYRGIVEVDSGFQARILTLDDFQTTCGPRTWDAMMKFVTSLKARGTKIAFFSSTPQGGGVALMRHALVRLAKLLKVDLTWYVPKPKPGVFRITKTIHNTLQGVANPNEKVTAEDKEVLNSWIEDNANRYWLSPGGPLRPPAEGGADVIVIDDPQMPGLIPLIKKLTPDRPVLYRSHIQIRSDLVNTPGTPQADIWEFLFSKIKHADMFISHPIPSFVPADVPGSKVCYLPATTDWLDGLNKDLNVWDQGYYGHMYNEQCHNLRMTELKWPNKKYIVQIARFDPAKGIPDVIESYAEFRRQLTQKNPNAEAPQLVICGNGSVDDPDGTIIYDQTMSTLQTKYPDLLPSISVMRLQPNDQLLNTLLSASHIVLQLSTREGFEVKVSEALHKGKPVIATNCGGIPLQVQDGKNGFLVEAGDWKGVAGRLVQLWVDEGLYGRMSEFARVSVSDEIGTVGNALSWLYLADRWASGEGVVPKERWVNDLAREEAGLPYVEGENRLPRF</sequence>
<keyword evidence="6" id="KW-0119">Carbohydrate metabolism</keyword>
<evidence type="ECO:0000313" key="10">
    <source>
        <dbReference type="EMBL" id="TVY16916.1"/>
    </source>
</evidence>
<comment type="caution">
    <text evidence="10">The sequence shown here is derived from an EMBL/GenBank/DDBJ whole genome shotgun (WGS) entry which is preliminary data.</text>
</comment>
<feature type="compositionally biased region" description="Low complexity" evidence="7">
    <location>
        <begin position="21"/>
        <end position="32"/>
    </location>
</feature>
<evidence type="ECO:0000256" key="1">
    <source>
        <dbReference type="ARBA" id="ARBA00009481"/>
    </source>
</evidence>
<keyword evidence="3" id="KW-0313">Glucose metabolism</keyword>
<dbReference type="InterPro" id="IPR049438">
    <property type="entry name" value="TreT_GT1"/>
</dbReference>
<dbReference type="PANTHER" id="PTHR47779">
    <property type="entry name" value="SYNTHASE (CCG-9), PUTATIVE (AFU_ORTHOLOGUE AFUA_3G12100)-RELATED"/>
    <property type="match status" value="1"/>
</dbReference>
<dbReference type="GO" id="GO:0006006">
    <property type="term" value="P:glucose metabolic process"/>
    <property type="evidence" value="ECO:0007669"/>
    <property type="project" value="UniProtKB-KW"/>
</dbReference>
<dbReference type="Pfam" id="PF00534">
    <property type="entry name" value="Glycos_transf_1"/>
    <property type="match status" value="1"/>
</dbReference>
<reference evidence="10 11" key="1">
    <citation type="submission" date="2018-05" db="EMBL/GenBank/DDBJ databases">
        <title>Whole genome sequencing for identification of molecular markers to develop diagnostic detection tools for the regulated plant pathogen Lachnellula willkommii.</title>
        <authorList>
            <person name="Giroux E."/>
            <person name="Bilodeau G."/>
        </authorList>
    </citation>
    <scope>NUCLEOTIDE SEQUENCE [LARGE SCALE GENOMIC DNA]</scope>
    <source>
        <strain evidence="10 11">CBS 203.66</strain>
    </source>
</reference>
<dbReference type="InterPro" id="IPR052078">
    <property type="entry name" value="Trehalose_Metab_GTase"/>
</dbReference>
<keyword evidence="5" id="KW-0808">Transferase</keyword>
<dbReference type="Pfam" id="PF21269">
    <property type="entry name" value="TreT_GT1"/>
    <property type="match status" value="1"/>
</dbReference>
<evidence type="ECO:0000313" key="11">
    <source>
        <dbReference type="Proteomes" id="UP000469559"/>
    </source>
</evidence>
<evidence type="ECO:0000256" key="3">
    <source>
        <dbReference type="ARBA" id="ARBA00022526"/>
    </source>
</evidence>
<dbReference type="Gene3D" id="3.40.50.2000">
    <property type="entry name" value="Glycogen Phosphorylase B"/>
    <property type="match status" value="2"/>
</dbReference>
<accession>A0A8T9BBJ4</accession>
<dbReference type="PANTHER" id="PTHR47779:SF1">
    <property type="entry name" value="SYNTHASE (CCG-9), PUTATIVE (AFU_ORTHOLOGUE AFUA_3G12100)-RELATED"/>
    <property type="match status" value="1"/>
</dbReference>
<dbReference type="SUPFAM" id="SSF53756">
    <property type="entry name" value="UDP-Glycosyltransferase/glycogen phosphorylase"/>
    <property type="match status" value="1"/>
</dbReference>
<dbReference type="Proteomes" id="UP000469559">
    <property type="component" value="Unassembled WGS sequence"/>
</dbReference>
<evidence type="ECO:0000256" key="7">
    <source>
        <dbReference type="SAM" id="MobiDB-lite"/>
    </source>
</evidence>
<dbReference type="InterPro" id="IPR001296">
    <property type="entry name" value="Glyco_trans_1"/>
</dbReference>
<dbReference type="OrthoDB" id="937291at2759"/>
<dbReference type="GO" id="GO:0016757">
    <property type="term" value="F:glycosyltransferase activity"/>
    <property type="evidence" value="ECO:0007669"/>
    <property type="project" value="UniProtKB-KW"/>
</dbReference>